<feature type="transmembrane region" description="Helical" evidence="1">
    <location>
        <begin position="71"/>
        <end position="91"/>
    </location>
</feature>
<proteinExistence type="predicted"/>
<keyword evidence="3" id="KW-1185">Reference proteome</keyword>
<keyword evidence="1" id="KW-1133">Transmembrane helix</keyword>
<dbReference type="RefSeq" id="WP_184727159.1">
    <property type="nucleotide sequence ID" value="NZ_JACHIW010000001.1"/>
</dbReference>
<gene>
    <name evidence="2" type="ORF">BJ970_003443</name>
</gene>
<dbReference type="AlphaFoldDB" id="A0A840QBH7"/>
<protein>
    <submittedName>
        <fullName evidence="2">Uncharacterized protein</fullName>
    </submittedName>
</protein>
<name>A0A840QBH7_9PSEU</name>
<comment type="caution">
    <text evidence="2">The sequence shown here is derived from an EMBL/GenBank/DDBJ whole genome shotgun (WGS) entry which is preliminary data.</text>
</comment>
<dbReference type="EMBL" id="JACHIW010000001">
    <property type="protein sequence ID" value="MBB5155909.1"/>
    <property type="molecule type" value="Genomic_DNA"/>
</dbReference>
<sequence>MTVPSLAQAARIFPAVDRPTLAASVTSAVVEPGWAYSAAHTLSSASVRPGASGPMAGTACRVRGLVCLRALLFFLGMTTLSFTSEAVVMVMPPGAV</sequence>
<reference evidence="2 3" key="1">
    <citation type="submission" date="2020-08" db="EMBL/GenBank/DDBJ databases">
        <title>Sequencing the genomes of 1000 actinobacteria strains.</title>
        <authorList>
            <person name="Klenk H.-P."/>
        </authorList>
    </citation>
    <scope>NUCLEOTIDE SEQUENCE [LARGE SCALE GENOMIC DNA]</scope>
    <source>
        <strain evidence="2 3">DSM 45584</strain>
    </source>
</reference>
<organism evidence="2 3">
    <name type="scientific">Saccharopolyspora phatthalungensis</name>
    <dbReference type="NCBI Taxonomy" id="664693"/>
    <lineage>
        <taxon>Bacteria</taxon>
        <taxon>Bacillati</taxon>
        <taxon>Actinomycetota</taxon>
        <taxon>Actinomycetes</taxon>
        <taxon>Pseudonocardiales</taxon>
        <taxon>Pseudonocardiaceae</taxon>
        <taxon>Saccharopolyspora</taxon>
    </lineage>
</organism>
<evidence type="ECO:0000313" key="3">
    <source>
        <dbReference type="Proteomes" id="UP000584374"/>
    </source>
</evidence>
<dbReference type="Proteomes" id="UP000584374">
    <property type="component" value="Unassembled WGS sequence"/>
</dbReference>
<accession>A0A840QBH7</accession>
<keyword evidence="1" id="KW-0472">Membrane</keyword>
<keyword evidence="1" id="KW-0812">Transmembrane</keyword>
<evidence type="ECO:0000313" key="2">
    <source>
        <dbReference type="EMBL" id="MBB5155909.1"/>
    </source>
</evidence>
<evidence type="ECO:0000256" key="1">
    <source>
        <dbReference type="SAM" id="Phobius"/>
    </source>
</evidence>